<feature type="domain" description="Peptidase M61 N-terminal" evidence="3">
    <location>
        <begin position="28"/>
        <end position="192"/>
    </location>
</feature>
<dbReference type="PIRSF" id="PIRSF016493">
    <property type="entry name" value="Glycyl_aminpptds"/>
    <property type="match status" value="1"/>
</dbReference>
<sequence length="618" mass="69523">MRIALTVLLALTVAFSSHSLPVKDNITHYKVSFENAVHHEAGISVTFPKIKSQILTVQMSRTSPGRYALHEFAKNVYNVSAVNSIGEPLAITRPNPYQWAIANHDGEVTVTYTLFGDRADGTYAQIDRTHAHLNIPATFMWALGHENRAIKVEFQPFSSTWNVATQLQKTQDKYTFTAPNLAYFMDSPIELSAHQVKSWTVRSRGKDYQINLAVHHKGIEEDLVEFARKAKAIVAEQVNVYGELPAFDYGEYTFIACYLPHVSRDGMEHRNSTILTNTQSLDEGNFSQISTLSHEFFHAWNVERIRPKALEPFDFSAANMTTNLWFAEGFTSYYDKLMIRRAQESTVDEYLKIITKTLNQVNQVPGRQFFTPEGASMLATFTDAGTSIDKTNFSNIFFSYYSYGSAMALALDLSIRQQFPGKSLDDFMRKMWTDFGKAEIPYTREDLRSTLGTLLNNDAFAKQFFEQYIYGQVKPDYASLLTHAGLKVISAHPGAAFLGQVKFKFSGEAAIIEKPIKIGSPLYQAGLERTDQIIKVGRRTIGSDSQWTSALEQFKPGESATIEYIQRGEKLSATITFVENPEVKVITLADEELSDSQKAFLLAWLGADKAEENTAKSK</sequence>
<evidence type="ECO:0000259" key="3">
    <source>
        <dbReference type="Pfam" id="PF17899"/>
    </source>
</evidence>
<evidence type="ECO:0000259" key="2">
    <source>
        <dbReference type="Pfam" id="PF05299"/>
    </source>
</evidence>
<dbReference type="AlphaFoldDB" id="A0A5C6Q3J1"/>
<dbReference type="SUPFAM" id="SSF50156">
    <property type="entry name" value="PDZ domain-like"/>
    <property type="match status" value="1"/>
</dbReference>
<dbReference type="Proteomes" id="UP000321525">
    <property type="component" value="Unassembled WGS sequence"/>
</dbReference>
<keyword evidence="6" id="KW-1185">Reference proteome</keyword>
<dbReference type="RefSeq" id="WP_146800874.1">
    <property type="nucleotide sequence ID" value="NZ_VOLP01000033.1"/>
</dbReference>
<dbReference type="EMBL" id="VOLQ01000044">
    <property type="protein sequence ID" value="TWX63409.1"/>
    <property type="molecule type" value="Genomic_DNA"/>
</dbReference>
<keyword evidence="1" id="KW-0732">Signal</keyword>
<comment type="caution">
    <text evidence="5">The sequence shown here is derived from an EMBL/GenBank/DDBJ whole genome shotgun (WGS) entry which is preliminary data.</text>
</comment>
<dbReference type="SUPFAM" id="SSF55486">
    <property type="entry name" value="Metalloproteases ('zincins'), catalytic domain"/>
    <property type="match status" value="1"/>
</dbReference>
<dbReference type="InterPro" id="IPR007963">
    <property type="entry name" value="Peptidase_M61_catalytic"/>
</dbReference>
<dbReference type="InterPro" id="IPR040756">
    <property type="entry name" value="Peptidase_M61_N"/>
</dbReference>
<protein>
    <submittedName>
        <fullName evidence="5">M61 family metallopeptidase</fullName>
    </submittedName>
</protein>
<evidence type="ECO:0000313" key="6">
    <source>
        <dbReference type="Proteomes" id="UP000321525"/>
    </source>
</evidence>
<organism evidence="5 7">
    <name type="scientific">Colwellia hornerae</name>
    <dbReference type="NCBI Taxonomy" id="89402"/>
    <lineage>
        <taxon>Bacteria</taxon>
        <taxon>Pseudomonadati</taxon>
        <taxon>Pseudomonadota</taxon>
        <taxon>Gammaproteobacteria</taxon>
        <taxon>Alteromonadales</taxon>
        <taxon>Colwelliaceae</taxon>
        <taxon>Colwellia</taxon>
    </lineage>
</organism>
<proteinExistence type="predicted"/>
<dbReference type="InterPro" id="IPR024191">
    <property type="entry name" value="Peptidase_M61"/>
</dbReference>
<feature type="domain" description="Peptidase M61 catalytic" evidence="2">
    <location>
        <begin position="289"/>
        <end position="405"/>
    </location>
</feature>
<dbReference type="Gene3D" id="2.30.42.10">
    <property type="match status" value="1"/>
</dbReference>
<dbReference type="EMBL" id="VOLR01000034">
    <property type="protein sequence ID" value="TWX54696.1"/>
    <property type="molecule type" value="Genomic_DNA"/>
</dbReference>
<dbReference type="InterPro" id="IPR036034">
    <property type="entry name" value="PDZ_sf"/>
</dbReference>
<evidence type="ECO:0000313" key="5">
    <source>
        <dbReference type="EMBL" id="TWX63409.1"/>
    </source>
</evidence>
<dbReference type="Gene3D" id="1.10.390.10">
    <property type="entry name" value="Neutral Protease Domain 2"/>
    <property type="match status" value="1"/>
</dbReference>
<dbReference type="Pfam" id="PF17899">
    <property type="entry name" value="Peptidase_M61_N"/>
    <property type="match status" value="1"/>
</dbReference>
<gene>
    <name evidence="4" type="ORF">ESZ26_17500</name>
    <name evidence="5" type="ORF">ESZ27_16795</name>
</gene>
<dbReference type="OrthoDB" id="9778516at2"/>
<evidence type="ECO:0000313" key="7">
    <source>
        <dbReference type="Proteomes" id="UP000321917"/>
    </source>
</evidence>
<feature type="chain" id="PRO_5022814756" evidence="1">
    <location>
        <begin position="20"/>
        <end position="618"/>
    </location>
</feature>
<feature type="signal peptide" evidence="1">
    <location>
        <begin position="1"/>
        <end position="19"/>
    </location>
</feature>
<name>A0A5C6Q3J1_9GAMM</name>
<dbReference type="Pfam" id="PF05299">
    <property type="entry name" value="Peptidase_M61"/>
    <property type="match status" value="1"/>
</dbReference>
<evidence type="ECO:0000256" key="1">
    <source>
        <dbReference type="SAM" id="SignalP"/>
    </source>
</evidence>
<dbReference type="Proteomes" id="UP000321917">
    <property type="component" value="Unassembled WGS sequence"/>
</dbReference>
<accession>A0A5C6Q3J1</accession>
<dbReference type="InterPro" id="IPR027268">
    <property type="entry name" value="Peptidase_M4/M1_CTD_sf"/>
</dbReference>
<dbReference type="Gene3D" id="2.60.40.3650">
    <property type="match status" value="1"/>
</dbReference>
<evidence type="ECO:0000313" key="4">
    <source>
        <dbReference type="EMBL" id="TWX54696.1"/>
    </source>
</evidence>
<reference evidence="5 7" key="1">
    <citation type="submission" date="2019-07" db="EMBL/GenBank/DDBJ databases">
        <title>Genomes of sea-ice associated Colwellia species.</title>
        <authorList>
            <person name="Bowman J.P."/>
        </authorList>
    </citation>
    <scope>NUCLEOTIDE SEQUENCE [LARGE SCALE GENOMIC DNA]</scope>
    <source>
        <strain evidence="4 6">ACAM 607</strain>
        <strain evidence="5 7">IC036</strain>
    </source>
</reference>